<dbReference type="Pfam" id="PF14278">
    <property type="entry name" value="TetR_C_8"/>
    <property type="match status" value="1"/>
</dbReference>
<dbReference type="EMBL" id="JBEPLN010000002">
    <property type="protein sequence ID" value="MET3633528.1"/>
    <property type="molecule type" value="Genomic_DNA"/>
</dbReference>
<organism evidence="4 5">
    <name type="scientific">Streptococcus porcorum</name>
    <dbReference type="NCBI Taxonomy" id="701526"/>
    <lineage>
        <taxon>Bacteria</taxon>
        <taxon>Bacillati</taxon>
        <taxon>Bacillota</taxon>
        <taxon>Bacilli</taxon>
        <taxon>Lactobacillales</taxon>
        <taxon>Streptococcaceae</taxon>
        <taxon>Streptococcus</taxon>
    </lineage>
</organism>
<dbReference type="Proteomes" id="UP001549037">
    <property type="component" value="Unassembled WGS sequence"/>
</dbReference>
<dbReference type="RefSeq" id="WP_354367167.1">
    <property type="nucleotide sequence ID" value="NZ_JBEPLN010000002.1"/>
</dbReference>
<evidence type="ECO:0000313" key="5">
    <source>
        <dbReference type="Proteomes" id="UP001549037"/>
    </source>
</evidence>
<keyword evidence="5" id="KW-1185">Reference proteome</keyword>
<dbReference type="InterPro" id="IPR001647">
    <property type="entry name" value="HTH_TetR"/>
</dbReference>
<feature type="DNA-binding region" description="H-T-H motif" evidence="2">
    <location>
        <begin position="31"/>
        <end position="50"/>
    </location>
</feature>
<accession>A0ABV2JE70</accession>
<sequence length="178" mass="21098">MTEDNRKQRTKKALEKAMADLLKQQSLDNITTIKLVQTAKISRSSFYTHYRDKYEMIEQYQQTVFANIEYIFDKHDLDKEAIILEVFDYLNREELLAALLSHNGTREIKTFIRHKLQILLTRDLRYRFSTEGRSELEELYSGIYFSHAIFGVCQKWIARGKKESPQEITKLLLQLLGK</sequence>
<feature type="domain" description="HTH tetR-type" evidence="3">
    <location>
        <begin position="8"/>
        <end position="68"/>
    </location>
</feature>
<evidence type="ECO:0000313" key="4">
    <source>
        <dbReference type="EMBL" id="MET3633528.1"/>
    </source>
</evidence>
<name>A0ABV2JE70_9STRE</name>
<dbReference type="SUPFAM" id="SSF46689">
    <property type="entry name" value="Homeodomain-like"/>
    <property type="match status" value="1"/>
</dbReference>
<reference evidence="4 5" key="1">
    <citation type="submission" date="2024-06" db="EMBL/GenBank/DDBJ databases">
        <title>Genomic Encyclopedia of Type Strains, Phase IV (KMG-IV): sequencing the most valuable type-strain genomes for metagenomic binning, comparative biology and taxonomic classification.</title>
        <authorList>
            <person name="Goeker M."/>
        </authorList>
    </citation>
    <scope>NUCLEOTIDE SEQUENCE [LARGE SCALE GENOMIC DNA]</scope>
    <source>
        <strain evidence="4 5">DSM 28302</strain>
    </source>
</reference>
<dbReference type="Gene3D" id="1.10.357.10">
    <property type="entry name" value="Tetracycline Repressor, domain 2"/>
    <property type="match status" value="1"/>
</dbReference>
<dbReference type="PANTHER" id="PTHR43479">
    <property type="entry name" value="ACREF/ENVCD OPERON REPRESSOR-RELATED"/>
    <property type="match status" value="1"/>
</dbReference>
<dbReference type="PANTHER" id="PTHR43479:SF7">
    <property type="entry name" value="TETR-FAMILY TRANSCRIPTIONAL REGULATOR"/>
    <property type="match status" value="1"/>
</dbReference>
<evidence type="ECO:0000256" key="2">
    <source>
        <dbReference type="PROSITE-ProRule" id="PRU00335"/>
    </source>
</evidence>
<evidence type="ECO:0000259" key="3">
    <source>
        <dbReference type="PROSITE" id="PS50977"/>
    </source>
</evidence>
<protein>
    <submittedName>
        <fullName evidence="4">AcrR family transcriptional regulator</fullName>
    </submittedName>
</protein>
<gene>
    <name evidence="4" type="ORF">ABID28_000158</name>
</gene>
<keyword evidence="1 2" id="KW-0238">DNA-binding</keyword>
<dbReference type="InterPro" id="IPR039532">
    <property type="entry name" value="TetR_C_Firmicutes"/>
</dbReference>
<proteinExistence type="predicted"/>
<dbReference type="InterPro" id="IPR050624">
    <property type="entry name" value="HTH-type_Tx_Regulator"/>
</dbReference>
<dbReference type="InterPro" id="IPR009057">
    <property type="entry name" value="Homeodomain-like_sf"/>
</dbReference>
<dbReference type="PROSITE" id="PS50977">
    <property type="entry name" value="HTH_TETR_2"/>
    <property type="match status" value="1"/>
</dbReference>
<comment type="caution">
    <text evidence="4">The sequence shown here is derived from an EMBL/GenBank/DDBJ whole genome shotgun (WGS) entry which is preliminary data.</text>
</comment>
<evidence type="ECO:0000256" key="1">
    <source>
        <dbReference type="ARBA" id="ARBA00023125"/>
    </source>
</evidence>